<comment type="caution">
    <text evidence="1">The sequence shown here is derived from an EMBL/GenBank/DDBJ whole genome shotgun (WGS) entry which is preliminary data.</text>
</comment>
<dbReference type="Proteomes" id="UP001165960">
    <property type="component" value="Unassembled WGS sequence"/>
</dbReference>
<evidence type="ECO:0000313" key="1">
    <source>
        <dbReference type="EMBL" id="KAJ9081301.1"/>
    </source>
</evidence>
<gene>
    <name evidence="1" type="ORF">DSO57_1015971</name>
</gene>
<dbReference type="EMBL" id="QTSX02001484">
    <property type="protein sequence ID" value="KAJ9081301.1"/>
    <property type="molecule type" value="Genomic_DNA"/>
</dbReference>
<keyword evidence="2" id="KW-1185">Reference proteome</keyword>
<proteinExistence type="predicted"/>
<evidence type="ECO:0000313" key="2">
    <source>
        <dbReference type="Proteomes" id="UP001165960"/>
    </source>
</evidence>
<accession>A0ACC2U3N0</accession>
<protein>
    <submittedName>
        <fullName evidence="1">Uncharacterized protein</fullName>
    </submittedName>
</protein>
<sequence length="233" mass="25224">MGGCTSFPEELNPCIATRANEKLALAVNLTRTSQLADPGGLAAPNGLGATSSKHLKEPVGSQATAECAGWVLEQIQYQLGLLQFPVSTMTVVLAPVSGLVSSSVIPTDFSSVPFYTSVYFLFTPAQTVPSVPTQSTDNYDYFLKIKELNPAKSQTSTDVIMENITTQEAENNRQSVDHNTLPNHTIAKSQYNSLLVMKATQSAPKNLTTMEMRPYANNLVPSCHKKLGRLENL</sequence>
<reference evidence="1" key="1">
    <citation type="submission" date="2022-04" db="EMBL/GenBank/DDBJ databases">
        <title>Genome of the entomopathogenic fungus Entomophthora muscae.</title>
        <authorList>
            <person name="Elya C."/>
            <person name="Lovett B.R."/>
            <person name="Lee E."/>
            <person name="Macias A.M."/>
            <person name="Hajek A.E."/>
            <person name="De Bivort B.L."/>
            <person name="Kasson M.T."/>
            <person name="De Fine Licht H.H."/>
            <person name="Stajich J.E."/>
        </authorList>
    </citation>
    <scope>NUCLEOTIDE SEQUENCE</scope>
    <source>
        <strain evidence="1">Berkeley</strain>
    </source>
</reference>
<organism evidence="1 2">
    <name type="scientific">Entomophthora muscae</name>
    <dbReference type="NCBI Taxonomy" id="34485"/>
    <lineage>
        <taxon>Eukaryota</taxon>
        <taxon>Fungi</taxon>
        <taxon>Fungi incertae sedis</taxon>
        <taxon>Zoopagomycota</taxon>
        <taxon>Entomophthoromycotina</taxon>
        <taxon>Entomophthoromycetes</taxon>
        <taxon>Entomophthorales</taxon>
        <taxon>Entomophthoraceae</taxon>
        <taxon>Entomophthora</taxon>
    </lineage>
</organism>
<name>A0ACC2U3N0_9FUNG</name>